<evidence type="ECO:0000313" key="2">
    <source>
        <dbReference type="EMBL" id="QTD54202.1"/>
    </source>
</evidence>
<reference evidence="2" key="1">
    <citation type="submission" date="2021-03" db="EMBL/GenBank/DDBJ databases">
        <title>Acanthopleuribacteraceae sp. M133.</title>
        <authorList>
            <person name="Wang G."/>
        </authorList>
    </citation>
    <scope>NUCLEOTIDE SEQUENCE</scope>
    <source>
        <strain evidence="2">M133</strain>
    </source>
</reference>
<keyword evidence="3" id="KW-1185">Reference proteome</keyword>
<dbReference type="EMBL" id="CP071793">
    <property type="protein sequence ID" value="QTD54202.1"/>
    <property type="molecule type" value="Genomic_DNA"/>
</dbReference>
<dbReference type="SUPFAM" id="SSF69279">
    <property type="entry name" value="Phage tail proteins"/>
    <property type="match status" value="1"/>
</dbReference>
<sequence>MTIDPFKPTFLIQIEGETLAEDITQEITSFTFEDNEKGLDVLTLTVTNRNHQFVDHPLFQEGNEIVARWGYVDNLSPRKKAVIKDVDYEFPENGDPRIRLKAFDKGFKLSGKENQKVWQKPAPGILYSEIAEHIARANGLSPVIEPTLTPHLRVVQSNQSDAHFLQELAKKARAQDGDGAAGYVFFIQDDTLHFHPRRLEQAPAMVLEYFTSRQGLLRSVRVDARSQGAKGAGTETTTIGLDPRKKEPVVYKANNDTTPERTSLGKRTYLVDANTGEGGFKEQETGHVVPTFESAEALHEKPTHEPSQDAAESQFKETELRQVEATAQTIGIPQLTAKANVELRGLGQKLSGIYYVTSIRHQIGESGYTCDLRLRRNALGAGAGDKSEKSKGIPNEQAGPATPQEKPPAMVTVDADTGDIIEDPREG</sequence>
<name>A0A8A4TZ28_SULCO</name>
<evidence type="ECO:0000256" key="1">
    <source>
        <dbReference type="SAM" id="MobiDB-lite"/>
    </source>
</evidence>
<dbReference type="RefSeq" id="WP_237384299.1">
    <property type="nucleotide sequence ID" value="NZ_CP071793.1"/>
</dbReference>
<protein>
    <submittedName>
        <fullName evidence="2">Phage late control D family protein</fullName>
    </submittedName>
</protein>
<dbReference type="KEGG" id="scor:J3U87_17285"/>
<organism evidence="2 3">
    <name type="scientific">Sulfidibacter corallicola</name>
    <dbReference type="NCBI Taxonomy" id="2818388"/>
    <lineage>
        <taxon>Bacteria</taxon>
        <taxon>Pseudomonadati</taxon>
        <taxon>Acidobacteriota</taxon>
        <taxon>Holophagae</taxon>
        <taxon>Acanthopleuribacterales</taxon>
        <taxon>Acanthopleuribacteraceae</taxon>
        <taxon>Sulfidibacter</taxon>
    </lineage>
</organism>
<feature type="region of interest" description="Disordered" evidence="1">
    <location>
        <begin position="381"/>
        <end position="427"/>
    </location>
</feature>
<gene>
    <name evidence="2" type="ORF">J3U87_17285</name>
</gene>
<evidence type="ECO:0000313" key="3">
    <source>
        <dbReference type="Proteomes" id="UP000663929"/>
    </source>
</evidence>
<dbReference type="Proteomes" id="UP000663929">
    <property type="component" value="Chromosome"/>
</dbReference>
<proteinExistence type="predicted"/>
<dbReference type="AlphaFoldDB" id="A0A8A4TZ28"/>
<accession>A0A8A4TZ28</accession>